<sequence length="244" mass="28441">MATTTDLIIFRQYCLLSLAFLCILVRRIEAYGTENNKYNKLNLYDDGYRIKHGAFEVPNATHTFSIASKNDVPKLVPYKYNPQTSVFRSKRAIHLRPSLAVVNLLFKMRFGQEAFNPLGDISMFSKGPGYSIKRQINELQKYVSYPRKQILNLRYLLRNDSELQGDLEDYKELRKHLNNNKVLKPELLLVERCSNICVDEHGSVSDYSNIPVEKYVKVFYVTVDVNPTKYYKINLFMHKSCDCK</sequence>
<dbReference type="AlphaFoldDB" id="A0AAV2QXR1"/>
<accession>A0AAV2QXR1</accession>
<evidence type="ECO:0008006" key="4">
    <source>
        <dbReference type="Google" id="ProtNLM"/>
    </source>
</evidence>
<keyword evidence="1" id="KW-0732">Signal</keyword>
<evidence type="ECO:0000256" key="1">
    <source>
        <dbReference type="SAM" id="SignalP"/>
    </source>
</evidence>
<protein>
    <recommendedName>
        <fullName evidence="4">TGF-beta family profile domain-containing protein</fullName>
    </recommendedName>
</protein>
<gene>
    <name evidence="2" type="ORF">MNOR_LOCUS18395</name>
</gene>
<dbReference type="EMBL" id="CAXKWB010013122">
    <property type="protein sequence ID" value="CAL4106706.1"/>
    <property type="molecule type" value="Genomic_DNA"/>
</dbReference>
<feature type="signal peptide" evidence="1">
    <location>
        <begin position="1"/>
        <end position="30"/>
    </location>
</feature>
<evidence type="ECO:0000313" key="3">
    <source>
        <dbReference type="Proteomes" id="UP001497623"/>
    </source>
</evidence>
<feature type="chain" id="PRO_5043629269" description="TGF-beta family profile domain-containing protein" evidence="1">
    <location>
        <begin position="31"/>
        <end position="244"/>
    </location>
</feature>
<comment type="caution">
    <text evidence="2">The sequence shown here is derived from an EMBL/GenBank/DDBJ whole genome shotgun (WGS) entry which is preliminary data.</text>
</comment>
<dbReference type="Proteomes" id="UP001497623">
    <property type="component" value="Unassembled WGS sequence"/>
</dbReference>
<evidence type="ECO:0000313" key="2">
    <source>
        <dbReference type="EMBL" id="CAL4106706.1"/>
    </source>
</evidence>
<organism evidence="2 3">
    <name type="scientific">Meganyctiphanes norvegica</name>
    <name type="common">Northern krill</name>
    <name type="synonym">Thysanopoda norvegica</name>
    <dbReference type="NCBI Taxonomy" id="48144"/>
    <lineage>
        <taxon>Eukaryota</taxon>
        <taxon>Metazoa</taxon>
        <taxon>Ecdysozoa</taxon>
        <taxon>Arthropoda</taxon>
        <taxon>Crustacea</taxon>
        <taxon>Multicrustacea</taxon>
        <taxon>Malacostraca</taxon>
        <taxon>Eumalacostraca</taxon>
        <taxon>Eucarida</taxon>
        <taxon>Euphausiacea</taxon>
        <taxon>Euphausiidae</taxon>
        <taxon>Meganyctiphanes</taxon>
    </lineage>
</organism>
<name>A0AAV2QXR1_MEGNR</name>
<proteinExistence type="predicted"/>
<reference evidence="2 3" key="1">
    <citation type="submission" date="2024-05" db="EMBL/GenBank/DDBJ databases">
        <authorList>
            <person name="Wallberg A."/>
        </authorList>
    </citation>
    <scope>NUCLEOTIDE SEQUENCE [LARGE SCALE GENOMIC DNA]</scope>
</reference>
<keyword evidence="3" id="KW-1185">Reference proteome</keyword>